<dbReference type="OrthoDB" id="1927454at2759"/>
<keyword evidence="5" id="KW-1185">Reference proteome</keyword>
<dbReference type="GO" id="GO:0005737">
    <property type="term" value="C:cytoplasm"/>
    <property type="evidence" value="ECO:0007669"/>
    <property type="project" value="UniProtKB-ARBA"/>
</dbReference>
<evidence type="ECO:0000313" key="5">
    <source>
        <dbReference type="Proteomes" id="UP000770717"/>
    </source>
</evidence>
<feature type="region of interest" description="Disordered" evidence="3">
    <location>
        <begin position="552"/>
        <end position="572"/>
    </location>
</feature>
<dbReference type="PANTHER" id="PTHR23052">
    <property type="entry name" value="AXONEMAL DYNEIN LIGHT CHAIN DOMAIN-CONTAINING PROTEIN 1"/>
    <property type="match status" value="1"/>
</dbReference>
<dbReference type="Pfam" id="PF10211">
    <property type="entry name" value="Ax_dynein_light"/>
    <property type="match status" value="1"/>
</dbReference>
<keyword evidence="1 2" id="KW-0175">Coiled coil</keyword>
<dbReference type="InterPro" id="IPR019347">
    <property type="entry name" value="Axonemal_dynein_light_chain"/>
</dbReference>
<feature type="compositionally biased region" description="Basic and acidic residues" evidence="3">
    <location>
        <begin position="552"/>
        <end position="565"/>
    </location>
</feature>
<proteinExistence type="predicted"/>
<dbReference type="InterPro" id="IPR052845">
    <property type="entry name" value="Axonemal_dynein_LC_domain"/>
</dbReference>
<protein>
    <recommendedName>
        <fullName evidence="6">Axonemal dynein light chain domain containing 1</fullName>
    </recommendedName>
</protein>
<comment type="caution">
    <text evidence="4">The sequence shown here is derived from an EMBL/GenBank/DDBJ whole genome shotgun (WGS) entry which is preliminary data.</text>
</comment>
<dbReference type="Proteomes" id="UP000770717">
    <property type="component" value="Unassembled WGS sequence"/>
</dbReference>
<name>A0A8J6EJW6_ELECQ</name>
<dbReference type="PANTHER" id="PTHR23052:SF1">
    <property type="entry name" value="AXONEMAL DYNEIN LIGHT CHAIN DOMAIN-CONTAINING PROTEIN 1"/>
    <property type="match status" value="1"/>
</dbReference>
<dbReference type="AlphaFoldDB" id="A0A8J6EJW6"/>
<evidence type="ECO:0000313" key="4">
    <source>
        <dbReference type="EMBL" id="KAG9470219.1"/>
    </source>
</evidence>
<evidence type="ECO:0000256" key="1">
    <source>
        <dbReference type="ARBA" id="ARBA00023054"/>
    </source>
</evidence>
<evidence type="ECO:0000256" key="2">
    <source>
        <dbReference type="SAM" id="Coils"/>
    </source>
</evidence>
<organism evidence="4 5">
    <name type="scientific">Eleutherodactylus coqui</name>
    <name type="common">Puerto Rican coqui</name>
    <dbReference type="NCBI Taxonomy" id="57060"/>
    <lineage>
        <taxon>Eukaryota</taxon>
        <taxon>Metazoa</taxon>
        <taxon>Chordata</taxon>
        <taxon>Craniata</taxon>
        <taxon>Vertebrata</taxon>
        <taxon>Euteleostomi</taxon>
        <taxon>Amphibia</taxon>
        <taxon>Batrachia</taxon>
        <taxon>Anura</taxon>
        <taxon>Neobatrachia</taxon>
        <taxon>Hyloidea</taxon>
        <taxon>Eleutherodactylidae</taxon>
        <taxon>Eleutherodactylinae</taxon>
        <taxon>Eleutherodactylus</taxon>
        <taxon>Eleutherodactylus</taxon>
    </lineage>
</organism>
<reference evidence="4" key="1">
    <citation type="thesis" date="2020" institute="ProQuest LLC" country="789 East Eisenhower Parkway, Ann Arbor, MI, USA">
        <title>Comparative Genomics and Chromosome Evolution.</title>
        <authorList>
            <person name="Mudd A.B."/>
        </authorList>
    </citation>
    <scope>NUCLEOTIDE SEQUENCE</scope>
    <source>
        <strain evidence="4">HN-11 Male</strain>
        <tissue evidence="4">Kidney and liver</tissue>
    </source>
</reference>
<accession>A0A8J6EJW6</accession>
<dbReference type="EMBL" id="WNTK01000337">
    <property type="protein sequence ID" value="KAG9470219.1"/>
    <property type="molecule type" value="Genomic_DNA"/>
</dbReference>
<evidence type="ECO:0008006" key="6">
    <source>
        <dbReference type="Google" id="ProtNLM"/>
    </source>
</evidence>
<evidence type="ECO:0000256" key="3">
    <source>
        <dbReference type="SAM" id="MobiDB-lite"/>
    </source>
</evidence>
<gene>
    <name evidence="4" type="ORF">GDO78_018608</name>
</gene>
<feature type="coiled-coil region" evidence="2">
    <location>
        <begin position="333"/>
        <end position="381"/>
    </location>
</feature>
<feature type="region of interest" description="Disordered" evidence="3">
    <location>
        <begin position="1"/>
        <end position="22"/>
    </location>
</feature>
<sequence>MSGPERPPLSAGGGPGRSGSLRADLVHIQDKYTALELAQPLSTCEQSDFIPDEILQVLTSTAQETEKPELGQLKKSRHLKDAKVCLRVTDRVWHHPLRRNRFKHLTDQPVCLTGAGRDISFLCDAVVMEKKNTTVTQSTSRSDRTPGAMERSIEESLIPNEFYLVKNKGVLGLEYFEDKYTTLLEDDEKKLRLFPSMKPNGRAEVIQLMKVMDTMLKQAGIEEDVKLEGPTQIHNLLELLKTEQNIYNIVFHELIRQVSVECVERGELLAKLRQRYVMLLNKIPRQVLSLYNDLLAQRALDRCLTEEIIYFKNSIGELTDELYQVREHDLRVSKDAKQAQAELAKALNNAKKNANLLEEYRELYELQRSRLEKQLVHLTDERDLWSSATYRLARKVIEENQLQLARRLYMSEKTWTKTVLHFIVLLASNDTKDLSEIQQITERWRDHMTRFQLDLQRSEESSREKLHIICRDLKKWQLYFQEKVFVNWHYHALQEEVAIAVLQDMKNWENMLVEEEQRFEGNNVLNSQESLKVASDIQKEWSQLGEKLLRRHEGLDGKPTPEQKTMEGLNDTIEELSEQYRRRVEGENEKSE</sequence>